<sequence>MEAERFSLEKTRWSSLFRAFTDGASITASTHRQALWKRNKATLWYYPAPVKKYHTPLYLVYSLVNQPTILDLMPNTSLIGALTKAGYEVYLIDFGIPRYEDRDMTIDDYVLKYIQPGARHALKHSNSNSITVMGFCLGGTLAAIYAAMAKEPIENLILFVTPVDFSYFPKFDLLHQAIKDERIDLSPLTDALGIIPAAFINYGVRLITSPVYISPYLSLLEKGHNQEYAHKWSLFNKWTKEHIAFPGAALKQIVNDLIIHNKLMTGKFKIGGEPARLQQISANLLVIASTNDELVPLEQALPMITLSGSKDKELIQLPNGHTGIASGAGLPTNLFHWLSSRSHPVHIESEELI</sequence>
<reference evidence="2 3" key="1">
    <citation type="submission" date="2024-09" db="EMBL/GenBank/DDBJ databases">
        <authorList>
            <person name="Sun Q."/>
            <person name="Mori K."/>
        </authorList>
    </citation>
    <scope>NUCLEOTIDE SEQUENCE [LARGE SCALE GENOMIC DNA]</scope>
    <source>
        <strain evidence="2 3">CGMCC 1.9126</strain>
    </source>
</reference>
<evidence type="ECO:0000313" key="3">
    <source>
        <dbReference type="Proteomes" id="UP001589738"/>
    </source>
</evidence>
<protein>
    <submittedName>
        <fullName evidence="2">Alpha/beta fold hydrolase</fullName>
    </submittedName>
</protein>
<dbReference type="EMBL" id="JBHLUU010000128">
    <property type="protein sequence ID" value="MFC0478329.1"/>
    <property type="molecule type" value="Genomic_DNA"/>
</dbReference>
<dbReference type="PANTHER" id="PTHR36837:SF2">
    <property type="entry name" value="POLY(3-HYDROXYALKANOATE) POLYMERASE SUBUNIT PHAC"/>
    <property type="match status" value="1"/>
</dbReference>
<organism evidence="2 3">
    <name type="scientific">Robertmurraya beringensis</name>
    <dbReference type="NCBI Taxonomy" id="641660"/>
    <lineage>
        <taxon>Bacteria</taxon>
        <taxon>Bacillati</taxon>
        <taxon>Bacillota</taxon>
        <taxon>Bacilli</taxon>
        <taxon>Bacillales</taxon>
        <taxon>Bacillaceae</taxon>
        <taxon>Robertmurraya</taxon>
    </lineage>
</organism>
<dbReference type="InterPro" id="IPR029058">
    <property type="entry name" value="AB_hydrolase_fold"/>
</dbReference>
<dbReference type="Pfam" id="PF11339">
    <property type="entry name" value="DUF3141"/>
    <property type="match status" value="1"/>
</dbReference>
<accession>A0ABV6KYC1</accession>
<dbReference type="RefSeq" id="WP_377059255.1">
    <property type="nucleotide sequence ID" value="NZ_JBHLUU010000128.1"/>
</dbReference>
<dbReference type="Proteomes" id="UP001589738">
    <property type="component" value="Unassembled WGS sequence"/>
</dbReference>
<feature type="domain" description="AB hydrolase-1" evidence="1">
    <location>
        <begin position="78"/>
        <end position="172"/>
    </location>
</feature>
<evidence type="ECO:0000259" key="1">
    <source>
        <dbReference type="Pfam" id="PF00561"/>
    </source>
</evidence>
<proteinExistence type="predicted"/>
<gene>
    <name evidence="2" type="ORF">ACFFHF_24375</name>
</gene>
<dbReference type="InterPro" id="IPR051321">
    <property type="entry name" value="PHA/PHB_synthase"/>
</dbReference>
<dbReference type="InterPro" id="IPR000073">
    <property type="entry name" value="AB_hydrolase_1"/>
</dbReference>
<dbReference type="GO" id="GO:0016787">
    <property type="term" value="F:hydrolase activity"/>
    <property type="evidence" value="ECO:0007669"/>
    <property type="project" value="UniProtKB-KW"/>
</dbReference>
<keyword evidence="2" id="KW-0378">Hydrolase</keyword>
<dbReference type="SUPFAM" id="SSF53474">
    <property type="entry name" value="alpha/beta-Hydrolases"/>
    <property type="match status" value="1"/>
</dbReference>
<evidence type="ECO:0000313" key="2">
    <source>
        <dbReference type="EMBL" id="MFC0478329.1"/>
    </source>
</evidence>
<dbReference type="Gene3D" id="3.40.50.1820">
    <property type="entry name" value="alpha/beta hydrolase"/>
    <property type="match status" value="1"/>
</dbReference>
<keyword evidence="3" id="KW-1185">Reference proteome</keyword>
<dbReference type="InterPro" id="IPR024501">
    <property type="entry name" value="DUF3141"/>
</dbReference>
<comment type="caution">
    <text evidence="2">The sequence shown here is derived from an EMBL/GenBank/DDBJ whole genome shotgun (WGS) entry which is preliminary data.</text>
</comment>
<dbReference type="Pfam" id="PF00561">
    <property type="entry name" value="Abhydrolase_1"/>
    <property type="match status" value="1"/>
</dbReference>
<name>A0ABV6KYC1_9BACI</name>
<dbReference type="PANTHER" id="PTHR36837">
    <property type="entry name" value="POLY(3-HYDROXYALKANOATE) POLYMERASE SUBUNIT PHAC"/>
    <property type="match status" value="1"/>
</dbReference>